<proteinExistence type="predicted"/>
<organism evidence="2 3">
    <name type="scientific">Thermobacillus xylanilyticus</name>
    <dbReference type="NCBI Taxonomy" id="76633"/>
    <lineage>
        <taxon>Bacteria</taxon>
        <taxon>Bacillati</taxon>
        <taxon>Bacillota</taxon>
        <taxon>Bacilli</taxon>
        <taxon>Bacillales</taxon>
        <taxon>Paenibacillaceae</taxon>
        <taxon>Thermobacillus</taxon>
    </lineage>
</organism>
<evidence type="ECO:0000313" key="3">
    <source>
        <dbReference type="Proteomes" id="UP000681526"/>
    </source>
</evidence>
<dbReference type="Proteomes" id="UP000681526">
    <property type="component" value="Unassembled WGS sequence"/>
</dbReference>
<evidence type="ECO:0000256" key="1">
    <source>
        <dbReference type="SAM" id="MobiDB-lite"/>
    </source>
</evidence>
<accession>A0ABN7S8A5</accession>
<sequence>MEPIFPLTEEHLDRFRGQLVCVVMQDGTRHVGILSRCRNGRLVLNDDAGGDGPDLHADAGGKRRSRRQSVSRKRSGKPAGAAQPDVAYAAGFGSGGWAGPPHGPYGPYGFFGPRLLLDLALIALVFLIL</sequence>
<feature type="region of interest" description="Disordered" evidence="1">
    <location>
        <begin position="46"/>
        <end position="82"/>
    </location>
</feature>
<keyword evidence="3" id="KW-1185">Reference proteome</keyword>
<protein>
    <recommendedName>
        <fullName evidence="4">LSM domain-containing protein</fullName>
    </recommendedName>
</protein>
<evidence type="ECO:0008006" key="4">
    <source>
        <dbReference type="Google" id="ProtNLM"/>
    </source>
</evidence>
<dbReference type="EMBL" id="CAJRAY010000080">
    <property type="protein sequence ID" value="CAG5091149.1"/>
    <property type="molecule type" value="Genomic_DNA"/>
</dbReference>
<name>A0ABN7S8A5_THEXY</name>
<feature type="compositionally biased region" description="Basic residues" evidence="1">
    <location>
        <begin position="62"/>
        <end position="76"/>
    </location>
</feature>
<gene>
    <name evidence="2" type="primary">txxe 3109</name>
    <name evidence="2" type="ORF">TXXE_15085</name>
</gene>
<reference evidence="2 3" key="1">
    <citation type="submission" date="2021-04" db="EMBL/GenBank/DDBJ databases">
        <authorList>
            <person name="Rakotoarivonina H."/>
        </authorList>
    </citation>
    <scope>NUCLEOTIDE SEQUENCE [LARGE SCALE GENOMIC DNA]</scope>
    <source>
        <strain evidence="2 3">XE</strain>
    </source>
</reference>
<comment type="caution">
    <text evidence="2">The sequence shown here is derived from an EMBL/GenBank/DDBJ whole genome shotgun (WGS) entry which is preliminary data.</text>
</comment>
<evidence type="ECO:0000313" key="2">
    <source>
        <dbReference type="EMBL" id="CAG5091149.1"/>
    </source>
</evidence>
<dbReference type="RefSeq" id="WP_213485428.1">
    <property type="nucleotide sequence ID" value="NZ_CAJRAY010000080.1"/>
</dbReference>